<protein>
    <recommendedName>
        <fullName evidence="7">PCI domain-containing protein</fullName>
    </recommendedName>
</protein>
<dbReference type="Pfam" id="PF01399">
    <property type="entry name" value="PCI"/>
    <property type="match status" value="1"/>
</dbReference>
<dbReference type="PANTHER" id="PTHR14145">
    <property type="entry name" value="26S PROTESOME SUBUNIT 6"/>
    <property type="match status" value="1"/>
</dbReference>
<keyword evidence="4" id="KW-0963">Cytoplasm</keyword>
<keyword evidence="6" id="KW-0539">Nucleus</keyword>
<dbReference type="PANTHER" id="PTHR14145:SF2">
    <property type="entry name" value="COP9 SIGNALOSOME COMPLEX SUBUNIT 1"/>
    <property type="match status" value="1"/>
</dbReference>
<dbReference type="AlphaFoldDB" id="A0A815MYF0"/>
<dbReference type="SMART" id="SM00088">
    <property type="entry name" value="PINT"/>
    <property type="match status" value="1"/>
</dbReference>
<dbReference type="SUPFAM" id="SSF46785">
    <property type="entry name" value="Winged helix' DNA-binding domain"/>
    <property type="match status" value="1"/>
</dbReference>
<comment type="subcellular location">
    <subcellularLocation>
        <location evidence="2">Cytoplasm</location>
    </subcellularLocation>
    <subcellularLocation>
        <location evidence="1">Nucleus</location>
    </subcellularLocation>
</comment>
<dbReference type="InterPro" id="IPR000717">
    <property type="entry name" value="PCI_dom"/>
</dbReference>
<dbReference type="EMBL" id="CAJNOT010004337">
    <property type="protein sequence ID" value="CAF1427671.1"/>
    <property type="molecule type" value="Genomic_DNA"/>
</dbReference>
<proteinExistence type="inferred from homology"/>
<dbReference type="GO" id="GO:0005737">
    <property type="term" value="C:cytoplasm"/>
    <property type="evidence" value="ECO:0007669"/>
    <property type="project" value="UniProtKB-SubCell"/>
</dbReference>
<dbReference type="InterPro" id="IPR045135">
    <property type="entry name" value="Rpn7_N"/>
</dbReference>
<dbReference type="GO" id="GO:0008180">
    <property type="term" value="C:COP9 signalosome"/>
    <property type="evidence" value="ECO:0007669"/>
    <property type="project" value="UniProtKB-KW"/>
</dbReference>
<evidence type="ECO:0000256" key="2">
    <source>
        <dbReference type="ARBA" id="ARBA00004496"/>
    </source>
</evidence>
<dbReference type="InterPro" id="IPR036390">
    <property type="entry name" value="WH_DNA-bd_sf"/>
</dbReference>
<organism evidence="8 9">
    <name type="scientific">Rotaria sordida</name>
    <dbReference type="NCBI Taxonomy" id="392033"/>
    <lineage>
        <taxon>Eukaryota</taxon>
        <taxon>Metazoa</taxon>
        <taxon>Spiralia</taxon>
        <taxon>Gnathifera</taxon>
        <taxon>Rotifera</taxon>
        <taxon>Eurotatoria</taxon>
        <taxon>Bdelloidea</taxon>
        <taxon>Philodinida</taxon>
        <taxon>Philodinidae</taxon>
        <taxon>Rotaria</taxon>
    </lineage>
</organism>
<gene>
    <name evidence="8" type="ORF">ZHD862_LOCUS34231</name>
</gene>
<evidence type="ECO:0000313" key="9">
    <source>
        <dbReference type="Proteomes" id="UP000663864"/>
    </source>
</evidence>
<sequence>MQNWSNILSYFSKAEQAIETSRLKVYADIVELARKRYKLAARHFLGVSFEDCSNHFQDLISPQTLIQYVCLCSLATFQRSEIHRLIIMSTNMKQYLELEPFICDILYKFNETSYSSCLALMSQFEPIFALDQYLASHLRRLYYEIRYRIIVIYFLPYKNGSMTVMARQLNRTIDIFEDEFVHLIRLGKIKARIDSKNKILYVADTDQPIIKANLSVKDDSISTSIRLSNNNNVSRRQFVSNVPGNIMNDG</sequence>
<evidence type="ECO:0000256" key="4">
    <source>
        <dbReference type="ARBA" id="ARBA00022490"/>
    </source>
</evidence>
<comment type="similarity">
    <text evidence="3">Belongs to the CSN1 family.</text>
</comment>
<dbReference type="Pfam" id="PF10602">
    <property type="entry name" value="RPN7"/>
    <property type="match status" value="1"/>
</dbReference>
<evidence type="ECO:0000256" key="1">
    <source>
        <dbReference type="ARBA" id="ARBA00004123"/>
    </source>
</evidence>
<evidence type="ECO:0000256" key="3">
    <source>
        <dbReference type="ARBA" id="ARBA00008793"/>
    </source>
</evidence>
<dbReference type="Proteomes" id="UP000663864">
    <property type="component" value="Unassembled WGS sequence"/>
</dbReference>
<feature type="domain" description="PCI" evidence="7">
    <location>
        <begin position="36"/>
        <end position="207"/>
    </location>
</feature>
<evidence type="ECO:0000256" key="5">
    <source>
        <dbReference type="ARBA" id="ARBA00022790"/>
    </source>
</evidence>
<dbReference type="Gene3D" id="1.25.40.570">
    <property type="match status" value="1"/>
</dbReference>
<name>A0A815MYF0_9BILA</name>
<evidence type="ECO:0000313" key="8">
    <source>
        <dbReference type="EMBL" id="CAF1427671.1"/>
    </source>
</evidence>
<reference evidence="8" key="1">
    <citation type="submission" date="2021-02" db="EMBL/GenBank/DDBJ databases">
        <authorList>
            <person name="Nowell W R."/>
        </authorList>
    </citation>
    <scope>NUCLEOTIDE SEQUENCE</scope>
</reference>
<comment type="caution">
    <text evidence="8">The sequence shown here is derived from an EMBL/GenBank/DDBJ whole genome shotgun (WGS) entry which is preliminary data.</text>
</comment>
<keyword evidence="5" id="KW-0736">Signalosome</keyword>
<dbReference type="InterPro" id="IPR019585">
    <property type="entry name" value="Rpn7/CSN1"/>
</dbReference>
<evidence type="ECO:0000256" key="6">
    <source>
        <dbReference type="ARBA" id="ARBA00023242"/>
    </source>
</evidence>
<evidence type="ECO:0000259" key="7">
    <source>
        <dbReference type="PROSITE" id="PS50250"/>
    </source>
</evidence>
<accession>A0A815MYF0</accession>
<dbReference type="PROSITE" id="PS50250">
    <property type="entry name" value="PCI"/>
    <property type="match status" value="1"/>
</dbReference>